<keyword evidence="6" id="KW-0675">Receptor</keyword>
<comment type="subcellular location">
    <subcellularLocation>
        <location evidence="1 6">Cell membrane</location>
        <topology evidence="1 6">Multi-pass membrane protein</topology>
    </subcellularLocation>
</comment>
<keyword evidence="5 6" id="KW-0472">Membrane</keyword>
<dbReference type="Pfam" id="PF08395">
    <property type="entry name" value="7tm_7"/>
    <property type="match status" value="1"/>
</dbReference>
<keyword evidence="3 6" id="KW-0812">Transmembrane</keyword>
<accession>A0A182QNJ2</accession>
<proteinExistence type="inferred from homology"/>
<evidence type="ECO:0000313" key="8">
    <source>
        <dbReference type="Proteomes" id="UP000075886"/>
    </source>
</evidence>
<dbReference type="InterPro" id="IPR013604">
    <property type="entry name" value="7TM_chemorcpt"/>
</dbReference>
<dbReference type="EMBL" id="AXCN02001466">
    <property type="status" value="NOT_ANNOTATED_CDS"/>
    <property type="molecule type" value="Genomic_DNA"/>
</dbReference>
<sequence>MLLLFSIYFNLLLSYAVGLIPFRYNFRHRQFKRCPPLVPLSTVLILAFAGIQYKTGRLPEHMKIPKVGMQDIIHAVENFVLNGNCVLIAVQQLLFLETYRRLLNEWLENAPSWSRRLQSSRDWFKQVEVFLQLVLLPCTIYLLHVLVYLVLIGWSGVNVLLAALFMVSLVPNTAHVNNFYALLFVQRLTLGEINDQLTSLWATICIRRNAMPAGAPPLRLPGFHRPLQSHLADYQQCAGTVHNILRFYSLPFFYQFTHFYTLSQGNPSPPELEVLGTALIVVYGLGTAQLISNCSGIAEQSEKIKSSVHRLSLIPGQDKYFQRTVETFLLSLNHSMLKIDIAGLFIMDFELLTGLRVDNGWTFRLLISTDQAAVTDDWRWPVGPTSTCRISIVWLRLLR</sequence>
<dbReference type="VEuPathDB" id="VectorBase:AFAF013756"/>
<keyword evidence="2 6" id="KW-1003">Cell membrane</keyword>
<comment type="function">
    <text evidence="6">Gustatory receptor which mediates acceptance or avoidance behavior, depending on its substrates.</text>
</comment>
<reference evidence="8" key="1">
    <citation type="submission" date="2014-01" db="EMBL/GenBank/DDBJ databases">
        <title>The Genome Sequence of Anopheles farauti FAR1 (V2).</title>
        <authorList>
            <consortium name="The Broad Institute Genomics Platform"/>
            <person name="Neafsey D.E."/>
            <person name="Besansky N."/>
            <person name="Howell P."/>
            <person name="Walton C."/>
            <person name="Young S.K."/>
            <person name="Zeng Q."/>
            <person name="Gargeya S."/>
            <person name="Fitzgerald M."/>
            <person name="Haas B."/>
            <person name="Abouelleil A."/>
            <person name="Allen A.W."/>
            <person name="Alvarado L."/>
            <person name="Arachchi H.M."/>
            <person name="Berlin A.M."/>
            <person name="Chapman S.B."/>
            <person name="Gainer-Dewar J."/>
            <person name="Goldberg J."/>
            <person name="Griggs A."/>
            <person name="Gujja S."/>
            <person name="Hansen M."/>
            <person name="Howarth C."/>
            <person name="Imamovic A."/>
            <person name="Ireland A."/>
            <person name="Larimer J."/>
            <person name="McCowan C."/>
            <person name="Murphy C."/>
            <person name="Pearson M."/>
            <person name="Poon T.W."/>
            <person name="Priest M."/>
            <person name="Roberts A."/>
            <person name="Saif S."/>
            <person name="Shea T."/>
            <person name="Sisk P."/>
            <person name="Sykes S."/>
            <person name="Wortman J."/>
            <person name="Nusbaum C."/>
            <person name="Birren B."/>
        </authorList>
    </citation>
    <scope>NUCLEOTIDE SEQUENCE [LARGE SCALE GENOMIC DNA]</scope>
    <source>
        <strain evidence="8">FAR1</strain>
    </source>
</reference>
<dbReference type="GO" id="GO:0050909">
    <property type="term" value="P:sensory perception of taste"/>
    <property type="evidence" value="ECO:0007669"/>
    <property type="project" value="InterPro"/>
</dbReference>
<keyword evidence="6" id="KW-0807">Transducer</keyword>
<evidence type="ECO:0000256" key="5">
    <source>
        <dbReference type="ARBA" id="ARBA00023136"/>
    </source>
</evidence>
<keyword evidence="4 6" id="KW-1133">Transmembrane helix</keyword>
<keyword evidence="8" id="KW-1185">Reference proteome</keyword>
<feature type="transmembrane region" description="Helical" evidence="6">
    <location>
        <begin position="129"/>
        <end position="154"/>
    </location>
</feature>
<evidence type="ECO:0000256" key="2">
    <source>
        <dbReference type="ARBA" id="ARBA00022475"/>
    </source>
</evidence>
<protein>
    <recommendedName>
        <fullName evidence="6">Gustatory receptor</fullName>
    </recommendedName>
</protein>
<comment type="caution">
    <text evidence="6">Lacks conserved residue(s) required for the propagation of feature annotation.</text>
</comment>
<dbReference type="Proteomes" id="UP000075886">
    <property type="component" value="Unassembled WGS sequence"/>
</dbReference>
<organism evidence="7 8">
    <name type="scientific">Anopheles farauti</name>
    <dbReference type="NCBI Taxonomy" id="69004"/>
    <lineage>
        <taxon>Eukaryota</taxon>
        <taxon>Metazoa</taxon>
        <taxon>Ecdysozoa</taxon>
        <taxon>Arthropoda</taxon>
        <taxon>Hexapoda</taxon>
        <taxon>Insecta</taxon>
        <taxon>Pterygota</taxon>
        <taxon>Neoptera</taxon>
        <taxon>Endopterygota</taxon>
        <taxon>Diptera</taxon>
        <taxon>Nematocera</taxon>
        <taxon>Culicoidea</taxon>
        <taxon>Culicidae</taxon>
        <taxon>Anophelinae</taxon>
        <taxon>Anopheles</taxon>
    </lineage>
</organism>
<dbReference type="GO" id="GO:0005886">
    <property type="term" value="C:plasma membrane"/>
    <property type="evidence" value="ECO:0007669"/>
    <property type="project" value="UniProtKB-SubCell"/>
</dbReference>
<name>A0A182QNJ2_9DIPT</name>
<evidence type="ECO:0000256" key="3">
    <source>
        <dbReference type="ARBA" id="ARBA00022692"/>
    </source>
</evidence>
<evidence type="ECO:0000256" key="1">
    <source>
        <dbReference type="ARBA" id="ARBA00004651"/>
    </source>
</evidence>
<reference evidence="7" key="2">
    <citation type="submission" date="2020-05" db="UniProtKB">
        <authorList>
            <consortium name="EnsemblMetazoa"/>
        </authorList>
    </citation>
    <scope>IDENTIFICATION</scope>
    <source>
        <strain evidence="7">FAR1</strain>
    </source>
</reference>
<comment type="similarity">
    <text evidence="6">Belongs to the insect chemoreceptor superfamily. Gustatory receptor (GR) family.</text>
</comment>
<dbReference type="AlphaFoldDB" id="A0A182QNJ2"/>
<evidence type="ECO:0000256" key="4">
    <source>
        <dbReference type="ARBA" id="ARBA00022989"/>
    </source>
</evidence>
<feature type="transmembrane region" description="Helical" evidence="6">
    <location>
        <begin position="6"/>
        <end position="24"/>
    </location>
</feature>
<dbReference type="EnsemblMetazoa" id="AFAF013756-RA">
    <property type="protein sequence ID" value="AFAF013756-PA"/>
    <property type="gene ID" value="AFAF013756"/>
</dbReference>
<dbReference type="GO" id="GO:0007165">
    <property type="term" value="P:signal transduction"/>
    <property type="evidence" value="ECO:0007669"/>
    <property type="project" value="UniProtKB-KW"/>
</dbReference>
<feature type="transmembrane region" description="Helical" evidence="6">
    <location>
        <begin position="160"/>
        <end position="185"/>
    </location>
</feature>
<evidence type="ECO:0000313" key="7">
    <source>
        <dbReference type="EnsemblMetazoa" id="AFAF013756-PA"/>
    </source>
</evidence>
<evidence type="ECO:0000256" key="6">
    <source>
        <dbReference type="RuleBase" id="RU363108"/>
    </source>
</evidence>